<evidence type="ECO:0000313" key="7">
    <source>
        <dbReference type="Proteomes" id="UP000663760"/>
    </source>
</evidence>
<keyword evidence="2 3" id="KW-0129">CBS domain</keyword>
<dbReference type="InterPro" id="IPR000644">
    <property type="entry name" value="CBS_dom"/>
</dbReference>
<feature type="domain" description="CBS" evidence="5">
    <location>
        <begin position="362"/>
        <end position="426"/>
    </location>
</feature>
<sequence length="453" mass="48179">MAHQKGTISRIPDCDAYFETIQSRKRLPPSLQTSLTSAFANIPVSSFPEVPGGRVIEIPADTLITDAVQVLSKHGISAAPVTNPESGDSLDWRQKYLGILDYSAIVLWVLENAELAAVALTAGSAAAAGVGAGAVGALGALALGTTGPVAVAGLTVAAVGAAVAGGMVADRGVGRDAPTAADHMGEDFFKVLVQEEPFRSTKVESIIKTFRWAPFLPIRPDSSMLTVLLLLSKYRLRNVPVVETGNPSVKNFITQSAIVKGLQQCKGRDWFDCISSCPLSDFGLPFMSYGEVISVSGDDLILEAFKLMKDNRVGGLPVVEGPRRKIVGSVSIHDVRFLLLRPELFSSFRRLTVTDFLRSTAPAEFPVTCSSDATLGSVIEALASRSVHRVYVVNEGEDGGEVVGLVTLRDVISCFIFEPLEHFDDSFGLAMKELQSRGELPSPPSAADAPPQP</sequence>
<proteinExistence type="predicted"/>
<keyword evidence="7" id="KW-1185">Reference proteome</keyword>
<dbReference type="InterPro" id="IPR046342">
    <property type="entry name" value="CBS_dom_sf"/>
</dbReference>
<dbReference type="PANTHER" id="PTHR13780:SF47">
    <property type="entry name" value="SNF1-RELATED PROTEIN KINASE REGULATORY SUBUNIT GAMMA-1-LIKE"/>
    <property type="match status" value="1"/>
</dbReference>
<dbReference type="SMART" id="SM00116">
    <property type="entry name" value="CBS"/>
    <property type="match status" value="4"/>
</dbReference>
<evidence type="ECO:0000256" key="2">
    <source>
        <dbReference type="ARBA" id="ARBA00023122"/>
    </source>
</evidence>
<evidence type="ECO:0000256" key="3">
    <source>
        <dbReference type="PROSITE-ProRule" id="PRU00703"/>
    </source>
</evidence>
<dbReference type="PROSITE" id="PS51371">
    <property type="entry name" value="CBS"/>
    <property type="match status" value="3"/>
</dbReference>
<dbReference type="CDD" id="cd02205">
    <property type="entry name" value="CBS_pair_SF"/>
    <property type="match status" value="2"/>
</dbReference>
<reference evidence="6" key="1">
    <citation type="submission" date="2020-02" db="EMBL/GenBank/DDBJ databases">
        <authorList>
            <person name="Scholz U."/>
            <person name="Mascher M."/>
            <person name="Fiebig A."/>
        </authorList>
    </citation>
    <scope>NUCLEOTIDE SEQUENCE</scope>
</reference>
<evidence type="ECO:0000256" key="1">
    <source>
        <dbReference type="ARBA" id="ARBA00022737"/>
    </source>
</evidence>
<dbReference type="Proteomes" id="UP000663760">
    <property type="component" value="Chromosome 6"/>
</dbReference>
<name>A0A7I8KHN6_SPIIN</name>
<dbReference type="InterPro" id="IPR050511">
    <property type="entry name" value="AMPK_gamma/SDS23_families"/>
</dbReference>
<dbReference type="Pfam" id="PF00571">
    <property type="entry name" value="CBS"/>
    <property type="match status" value="3"/>
</dbReference>
<accession>A0A7I8KHN6</accession>
<dbReference type="Gene3D" id="3.10.580.10">
    <property type="entry name" value="CBS-domain"/>
    <property type="match status" value="2"/>
</dbReference>
<dbReference type="SUPFAM" id="SSF54631">
    <property type="entry name" value="CBS-domain pair"/>
    <property type="match status" value="2"/>
</dbReference>
<dbReference type="AlphaFoldDB" id="A0A7I8KHN6"/>
<evidence type="ECO:0000313" key="6">
    <source>
        <dbReference type="EMBL" id="CAA7397253.1"/>
    </source>
</evidence>
<evidence type="ECO:0000256" key="4">
    <source>
        <dbReference type="SAM" id="MobiDB-lite"/>
    </source>
</evidence>
<protein>
    <recommendedName>
        <fullName evidence="5">CBS domain-containing protein</fullName>
    </recommendedName>
</protein>
<keyword evidence="1" id="KW-0677">Repeat</keyword>
<evidence type="ECO:0000259" key="5">
    <source>
        <dbReference type="PROSITE" id="PS51371"/>
    </source>
</evidence>
<gene>
    <name evidence="6" type="ORF">SI8410_06007918</name>
</gene>
<feature type="region of interest" description="Disordered" evidence="4">
    <location>
        <begin position="434"/>
        <end position="453"/>
    </location>
</feature>
<feature type="domain" description="CBS" evidence="5">
    <location>
        <begin position="49"/>
        <end position="115"/>
    </location>
</feature>
<dbReference type="OrthoDB" id="449052at2759"/>
<feature type="domain" description="CBS" evidence="5">
    <location>
        <begin position="287"/>
        <end position="347"/>
    </location>
</feature>
<organism evidence="6 7">
    <name type="scientific">Spirodela intermedia</name>
    <name type="common">Intermediate duckweed</name>
    <dbReference type="NCBI Taxonomy" id="51605"/>
    <lineage>
        <taxon>Eukaryota</taxon>
        <taxon>Viridiplantae</taxon>
        <taxon>Streptophyta</taxon>
        <taxon>Embryophyta</taxon>
        <taxon>Tracheophyta</taxon>
        <taxon>Spermatophyta</taxon>
        <taxon>Magnoliopsida</taxon>
        <taxon>Liliopsida</taxon>
        <taxon>Araceae</taxon>
        <taxon>Lemnoideae</taxon>
        <taxon>Spirodela</taxon>
    </lineage>
</organism>
<dbReference type="EMBL" id="LR746269">
    <property type="protein sequence ID" value="CAA7397253.1"/>
    <property type="molecule type" value="Genomic_DNA"/>
</dbReference>
<dbReference type="PANTHER" id="PTHR13780">
    <property type="entry name" value="AMP-ACTIVATED PROTEIN KINASE, GAMMA REGULATORY SUBUNIT"/>
    <property type="match status" value="1"/>
</dbReference>